<organism evidence="1 2">
    <name type="scientific">Colletotrichum scovillei</name>
    <dbReference type="NCBI Taxonomy" id="1209932"/>
    <lineage>
        <taxon>Eukaryota</taxon>
        <taxon>Fungi</taxon>
        <taxon>Dikarya</taxon>
        <taxon>Ascomycota</taxon>
        <taxon>Pezizomycotina</taxon>
        <taxon>Sordariomycetes</taxon>
        <taxon>Hypocreomycetidae</taxon>
        <taxon>Glomerellales</taxon>
        <taxon>Glomerellaceae</taxon>
        <taxon>Colletotrichum</taxon>
        <taxon>Colletotrichum acutatum species complex</taxon>
    </lineage>
</organism>
<sequence>MRIGNLLCSTGTHTTEDLYRSCRASHLARIGFSTPTVSPTFSSAASYIVATGNSPAVNTVWPGLETRVFATR</sequence>
<evidence type="ECO:0000313" key="2">
    <source>
        <dbReference type="Proteomes" id="UP000699042"/>
    </source>
</evidence>
<evidence type="ECO:0000313" key="1">
    <source>
        <dbReference type="EMBL" id="KAG7055103.1"/>
    </source>
</evidence>
<keyword evidence="2" id="KW-1185">Reference proteome</keyword>
<comment type="caution">
    <text evidence="1">The sequence shown here is derived from an EMBL/GenBank/DDBJ whole genome shotgun (WGS) entry which is preliminary data.</text>
</comment>
<protein>
    <submittedName>
        <fullName evidence="1">Uncharacterized protein</fullName>
    </submittedName>
</protein>
<dbReference type="Proteomes" id="UP000699042">
    <property type="component" value="Unassembled WGS sequence"/>
</dbReference>
<dbReference type="EMBL" id="JAESDN010000002">
    <property type="protein sequence ID" value="KAG7055103.1"/>
    <property type="molecule type" value="Genomic_DNA"/>
</dbReference>
<accession>A0A9P7UFQ1</accession>
<proteinExistence type="predicted"/>
<gene>
    <name evidence="1" type="ORF">JMJ77_007571</name>
</gene>
<feature type="non-terminal residue" evidence="1">
    <location>
        <position position="72"/>
    </location>
</feature>
<dbReference type="AlphaFoldDB" id="A0A9P7UFQ1"/>
<reference evidence="1" key="1">
    <citation type="submission" date="2021-05" db="EMBL/GenBank/DDBJ databases">
        <title>Comparative genomics of three Colletotrichum scovillei strains and genetic complementation revealed genes involved fungal growth and virulence on chili pepper.</title>
        <authorList>
            <person name="Hsieh D.-K."/>
            <person name="Chuang S.-C."/>
            <person name="Chen C.-Y."/>
            <person name="Chao Y.-T."/>
            <person name="Lu M.-Y.J."/>
            <person name="Lee M.-H."/>
            <person name="Shih M.-C."/>
        </authorList>
    </citation>
    <scope>NUCLEOTIDE SEQUENCE</scope>
    <source>
        <strain evidence="1">Coll-153</strain>
    </source>
</reference>
<name>A0A9P7UFQ1_9PEZI</name>